<comment type="catalytic activity">
    <reaction evidence="13">
        <text>an aromatic (S)-hydroxynitrile = an aromatic aldehyde + hydrogen cyanide</text>
        <dbReference type="Rhea" id="RHEA:54660"/>
        <dbReference type="ChEBI" id="CHEBI:18407"/>
        <dbReference type="ChEBI" id="CHEBI:33855"/>
        <dbReference type="ChEBI" id="CHEBI:138306"/>
        <dbReference type="EC" id="4.1.2.47"/>
    </reaction>
</comment>
<dbReference type="GO" id="GO:0047606">
    <property type="term" value="F:(S)-hydroxynitrile lyase activity"/>
    <property type="evidence" value="ECO:0007669"/>
    <property type="project" value="UniProtKB-EC"/>
</dbReference>
<dbReference type="GO" id="GO:0009696">
    <property type="term" value="P:salicylic acid metabolic process"/>
    <property type="evidence" value="ECO:0007669"/>
    <property type="project" value="TreeGrafter"/>
</dbReference>
<evidence type="ECO:0000256" key="5">
    <source>
        <dbReference type="ARBA" id="ARBA00050608"/>
    </source>
</evidence>
<feature type="domain" description="AB hydrolase-1" evidence="21">
    <location>
        <begin position="40"/>
        <end position="271"/>
    </location>
</feature>
<evidence type="ECO:0000256" key="9">
    <source>
        <dbReference type="ARBA" id="ARBA00052033"/>
    </source>
</evidence>
<evidence type="ECO:0000313" key="23">
    <source>
        <dbReference type="Proteomes" id="UP001457282"/>
    </source>
</evidence>
<comment type="similarity">
    <text evidence="14">Belongs to the AB hydrolase superfamily. Hydroxynitrile lyase family.</text>
</comment>
<comment type="catalytic activity">
    <reaction evidence="8">
        <text>acrolein + hydrogen cyanide = (2S)-2-hydroxybut-3-enenitrile</text>
        <dbReference type="Rhea" id="RHEA:77411"/>
        <dbReference type="ChEBI" id="CHEBI:15368"/>
        <dbReference type="ChEBI" id="CHEBI:18407"/>
        <dbReference type="ChEBI" id="CHEBI:197356"/>
    </reaction>
</comment>
<evidence type="ECO:0000256" key="3">
    <source>
        <dbReference type="ARBA" id="ARBA00050262"/>
    </source>
</evidence>
<dbReference type="Gene3D" id="3.40.50.1820">
    <property type="entry name" value="alpha/beta hydrolase"/>
    <property type="match status" value="1"/>
</dbReference>
<evidence type="ECO:0000256" key="6">
    <source>
        <dbReference type="ARBA" id="ARBA00051647"/>
    </source>
</evidence>
<evidence type="ECO:0000256" key="7">
    <source>
        <dbReference type="ARBA" id="ARBA00051735"/>
    </source>
</evidence>
<dbReference type="GO" id="GO:0080031">
    <property type="term" value="F:methyl salicylate esterase activity"/>
    <property type="evidence" value="ECO:0007669"/>
    <property type="project" value="TreeGrafter"/>
</dbReference>
<reference evidence="22 23" key="1">
    <citation type="journal article" date="2023" name="G3 (Bethesda)">
        <title>A chromosome-length genome assembly and annotation of blackberry (Rubus argutus, cv. 'Hillquist').</title>
        <authorList>
            <person name="Bruna T."/>
            <person name="Aryal R."/>
            <person name="Dudchenko O."/>
            <person name="Sargent D.J."/>
            <person name="Mead D."/>
            <person name="Buti M."/>
            <person name="Cavallini A."/>
            <person name="Hytonen T."/>
            <person name="Andres J."/>
            <person name="Pham M."/>
            <person name="Weisz D."/>
            <person name="Mascagni F."/>
            <person name="Usai G."/>
            <person name="Natali L."/>
            <person name="Bassil N."/>
            <person name="Fernandez G.E."/>
            <person name="Lomsadze A."/>
            <person name="Armour M."/>
            <person name="Olukolu B."/>
            <person name="Poorten T."/>
            <person name="Britton C."/>
            <person name="Davik J."/>
            <person name="Ashrafi H."/>
            <person name="Aiden E.L."/>
            <person name="Borodovsky M."/>
            <person name="Worthington M."/>
        </authorList>
    </citation>
    <scope>NUCLEOTIDE SEQUENCE [LARGE SCALE GENOMIC DNA]</scope>
    <source>
        <strain evidence="22">PI 553951</strain>
    </source>
</reference>
<evidence type="ECO:0000259" key="21">
    <source>
        <dbReference type="Pfam" id="PF12697"/>
    </source>
</evidence>
<comment type="catalytic activity">
    <reaction evidence="3">
        <text>2-hydroxy-2-methylpropanenitrile = acetone + hydrogen cyanide</text>
        <dbReference type="Rhea" id="RHEA:11932"/>
        <dbReference type="ChEBI" id="CHEBI:15347"/>
        <dbReference type="ChEBI" id="CHEBI:15348"/>
        <dbReference type="ChEBI" id="CHEBI:18407"/>
    </reaction>
    <physiologicalReaction direction="left-to-right" evidence="3">
        <dbReference type="Rhea" id="RHEA:11933"/>
    </physiologicalReaction>
</comment>
<protein>
    <recommendedName>
        <fullName evidence="16">(S)-hydroxynitrile lyase</fullName>
        <ecNumber evidence="15">4.1.2.47</ecNumber>
    </recommendedName>
    <alternativeName>
        <fullName evidence="17">2-hydroxy-2-methylpropanenitrile lyase</fullName>
    </alternativeName>
    <alternativeName>
        <fullName evidence="18">Acetone cyanohydrin lyase</fullName>
    </alternativeName>
    <alternativeName>
        <fullName evidence="19">Hydroxynitrile lyase</fullName>
    </alternativeName>
</protein>
<proteinExistence type="inferred from homology"/>
<dbReference type="FunFam" id="3.40.50.1820:FF:000051">
    <property type="entry name" value="(S)-hydroxynitrile lyase"/>
    <property type="match status" value="1"/>
</dbReference>
<comment type="catalytic activity">
    <reaction evidence="4">
        <text>benzaldehyde + hydrogen cyanide = (S)-mandelonitrile</text>
        <dbReference type="Rhea" id="RHEA:77427"/>
        <dbReference type="ChEBI" id="CHEBI:17169"/>
        <dbReference type="ChEBI" id="CHEBI:18407"/>
        <dbReference type="ChEBI" id="CHEBI:36941"/>
    </reaction>
</comment>
<evidence type="ECO:0000256" key="8">
    <source>
        <dbReference type="ARBA" id="ARBA00051977"/>
    </source>
</evidence>
<keyword evidence="23" id="KW-1185">Reference proteome</keyword>
<evidence type="ECO:0000256" key="11">
    <source>
        <dbReference type="ARBA" id="ARBA00052600"/>
    </source>
</evidence>
<comment type="catalytic activity">
    <reaction evidence="2">
        <text>a monosubstituted aliphatic (S)-hydroxynitrile = an aldehyde + hydrogen cyanide</text>
        <dbReference type="Rhea" id="RHEA:56588"/>
        <dbReference type="ChEBI" id="CHEBI:17478"/>
        <dbReference type="ChEBI" id="CHEBI:18407"/>
        <dbReference type="ChEBI" id="CHEBI:140596"/>
        <dbReference type="EC" id="4.1.2.47"/>
    </reaction>
</comment>
<evidence type="ECO:0000256" key="2">
    <source>
        <dbReference type="ARBA" id="ARBA00050241"/>
    </source>
</evidence>
<evidence type="ECO:0000256" key="13">
    <source>
        <dbReference type="ARBA" id="ARBA00052826"/>
    </source>
</evidence>
<comment type="catalytic activity">
    <reaction evidence="12">
        <text>cyclohexanecarbaldehyde + hydrogen cyanide = (2S)-2-cyclohexyl-2-hydroxyacetonitrile</text>
        <dbReference type="Rhea" id="RHEA:77423"/>
        <dbReference type="ChEBI" id="CHEBI:18407"/>
        <dbReference type="ChEBI" id="CHEBI:197359"/>
        <dbReference type="ChEBI" id="CHEBI:197360"/>
    </reaction>
</comment>
<evidence type="ECO:0000256" key="10">
    <source>
        <dbReference type="ARBA" id="ARBA00052511"/>
    </source>
</evidence>
<feature type="signal peptide" evidence="20">
    <location>
        <begin position="1"/>
        <end position="23"/>
    </location>
</feature>
<feature type="chain" id="PRO_5044002299" description="(S)-hydroxynitrile lyase" evidence="20">
    <location>
        <begin position="24"/>
        <end position="286"/>
    </location>
</feature>
<comment type="catalytic activity">
    <reaction evidence="5">
        <text>formylthiophene + hydrogen cyanide = (2R)-2-hydroxy-2-(thiophen-2-yl)acetonitrile</text>
        <dbReference type="Rhea" id="RHEA:77455"/>
        <dbReference type="ChEBI" id="CHEBI:18407"/>
        <dbReference type="ChEBI" id="CHEBI:87301"/>
        <dbReference type="ChEBI" id="CHEBI:197332"/>
    </reaction>
</comment>
<comment type="catalytic activity">
    <reaction evidence="9">
        <text>2-methylpropanal + hydrogen cyanide = (2S)-2-hydroxy-3-methylbutanenitrile</text>
        <dbReference type="Rhea" id="RHEA:77403"/>
        <dbReference type="ChEBI" id="CHEBI:18407"/>
        <dbReference type="ChEBI" id="CHEBI:48943"/>
        <dbReference type="ChEBI" id="CHEBI:197354"/>
    </reaction>
</comment>
<evidence type="ECO:0000256" key="15">
    <source>
        <dbReference type="ARBA" id="ARBA00066572"/>
    </source>
</evidence>
<dbReference type="PANTHER" id="PTHR10992">
    <property type="entry name" value="METHYLESTERASE FAMILY MEMBER"/>
    <property type="match status" value="1"/>
</dbReference>
<dbReference type="Pfam" id="PF12697">
    <property type="entry name" value="Abhydrolase_6"/>
    <property type="match status" value="1"/>
</dbReference>
<comment type="catalytic activity">
    <reaction evidence="11">
        <text>2,2-dimethylpropanal + hydrogen cyanide = (2S)-2-hydroxy-3,3-dimethylbutanenitrile</text>
        <dbReference type="Rhea" id="RHEA:77407"/>
        <dbReference type="ChEBI" id="CHEBI:18407"/>
        <dbReference type="ChEBI" id="CHEBI:141557"/>
        <dbReference type="ChEBI" id="CHEBI:197355"/>
    </reaction>
</comment>
<comment type="catalytic activity">
    <reaction evidence="1">
        <text>4-methoxybenzaldehyde + hydrogen cyanide = (2S)-2-hydroxy-2-(4-methoxyphenyl)acetonitrile</text>
        <dbReference type="Rhea" id="RHEA:77447"/>
        <dbReference type="ChEBI" id="CHEBI:18407"/>
        <dbReference type="ChEBI" id="CHEBI:28235"/>
        <dbReference type="ChEBI" id="CHEBI:197328"/>
    </reaction>
</comment>
<dbReference type="InterPro" id="IPR000073">
    <property type="entry name" value="AB_hydrolase_1"/>
</dbReference>
<dbReference type="EC" id="4.1.2.47" evidence="15"/>
<comment type="catalytic activity">
    <reaction evidence="6">
        <text>butan-2-one + hydrogen cyanide = 2-hydroxy-2-methylbutanenitrile</text>
        <dbReference type="Rhea" id="RHEA:77467"/>
        <dbReference type="ChEBI" id="CHEBI:18407"/>
        <dbReference type="ChEBI" id="CHEBI:28398"/>
        <dbReference type="ChEBI" id="CHEBI:60954"/>
    </reaction>
    <physiologicalReaction direction="right-to-left" evidence="6">
        <dbReference type="Rhea" id="RHEA:77469"/>
    </physiologicalReaction>
</comment>
<comment type="caution">
    <text evidence="22">The sequence shown here is derived from an EMBL/GenBank/DDBJ whole genome shotgun (WGS) entry which is preliminary data.</text>
</comment>
<dbReference type="SUPFAM" id="SSF53474">
    <property type="entry name" value="alpha/beta-Hydrolases"/>
    <property type="match status" value="1"/>
</dbReference>
<evidence type="ECO:0000256" key="19">
    <source>
        <dbReference type="ARBA" id="ARBA00079794"/>
    </source>
</evidence>
<dbReference type="InterPro" id="IPR029058">
    <property type="entry name" value="AB_hydrolase_fold"/>
</dbReference>
<evidence type="ECO:0000256" key="4">
    <source>
        <dbReference type="ARBA" id="ARBA00050358"/>
    </source>
</evidence>
<dbReference type="AlphaFoldDB" id="A0AAW1XSD8"/>
<evidence type="ECO:0000313" key="22">
    <source>
        <dbReference type="EMBL" id="KAK9938995.1"/>
    </source>
</evidence>
<comment type="catalytic activity">
    <reaction evidence="10">
        <text>3-formylthiophene + hydrogen cyanide = (2S)-2-hydroxy-2-(thiophen-3-yl)acetonitrile</text>
        <dbReference type="Rhea" id="RHEA:77459"/>
        <dbReference type="ChEBI" id="CHEBI:18407"/>
        <dbReference type="ChEBI" id="CHEBI:87611"/>
        <dbReference type="ChEBI" id="CHEBI:197333"/>
    </reaction>
</comment>
<accession>A0AAW1XSD8</accession>
<evidence type="ECO:0000256" key="14">
    <source>
        <dbReference type="ARBA" id="ARBA00060885"/>
    </source>
</evidence>
<keyword evidence="20" id="KW-0732">Signal</keyword>
<evidence type="ECO:0000256" key="20">
    <source>
        <dbReference type="SAM" id="SignalP"/>
    </source>
</evidence>
<dbReference type="PANTHER" id="PTHR10992:SF1066">
    <property type="entry name" value="METHYL JASMONATE ESTERASE 1"/>
    <property type="match status" value="1"/>
</dbReference>
<name>A0AAW1XSD8_RUBAR</name>
<dbReference type="GO" id="GO:0080032">
    <property type="term" value="F:methyl jasmonate esterase activity"/>
    <property type="evidence" value="ECO:0007669"/>
    <property type="project" value="TreeGrafter"/>
</dbReference>
<organism evidence="22 23">
    <name type="scientific">Rubus argutus</name>
    <name type="common">Southern blackberry</name>
    <dbReference type="NCBI Taxonomy" id="59490"/>
    <lineage>
        <taxon>Eukaryota</taxon>
        <taxon>Viridiplantae</taxon>
        <taxon>Streptophyta</taxon>
        <taxon>Embryophyta</taxon>
        <taxon>Tracheophyta</taxon>
        <taxon>Spermatophyta</taxon>
        <taxon>Magnoliopsida</taxon>
        <taxon>eudicotyledons</taxon>
        <taxon>Gunneridae</taxon>
        <taxon>Pentapetalae</taxon>
        <taxon>rosids</taxon>
        <taxon>fabids</taxon>
        <taxon>Rosales</taxon>
        <taxon>Rosaceae</taxon>
        <taxon>Rosoideae</taxon>
        <taxon>Rosoideae incertae sedis</taxon>
        <taxon>Rubus</taxon>
    </lineage>
</organism>
<evidence type="ECO:0000256" key="17">
    <source>
        <dbReference type="ARBA" id="ARBA00076040"/>
    </source>
</evidence>
<dbReference type="Proteomes" id="UP001457282">
    <property type="component" value="Unassembled WGS sequence"/>
</dbReference>
<evidence type="ECO:0000256" key="16">
    <source>
        <dbReference type="ARBA" id="ARBA00069221"/>
    </source>
</evidence>
<dbReference type="GO" id="GO:0080030">
    <property type="term" value="F:methyl indole-3-acetate esterase activity"/>
    <property type="evidence" value="ECO:0007669"/>
    <property type="project" value="TreeGrafter"/>
</dbReference>
<evidence type="ECO:0000256" key="18">
    <source>
        <dbReference type="ARBA" id="ARBA00078291"/>
    </source>
</evidence>
<evidence type="ECO:0000256" key="12">
    <source>
        <dbReference type="ARBA" id="ARBA00052609"/>
    </source>
</evidence>
<comment type="catalytic activity">
    <reaction evidence="7">
        <text>a disubstituted aliphatic (S)-hydroxynitrile = a ketone + hydrogen cyanide</text>
        <dbReference type="Rhea" id="RHEA:56592"/>
        <dbReference type="ChEBI" id="CHEBI:17087"/>
        <dbReference type="ChEBI" id="CHEBI:18407"/>
        <dbReference type="ChEBI" id="CHEBI:140597"/>
        <dbReference type="EC" id="4.1.2.47"/>
    </reaction>
</comment>
<dbReference type="EMBL" id="JBEDUW010000003">
    <property type="protein sequence ID" value="KAK9938995.1"/>
    <property type="molecule type" value="Genomic_DNA"/>
</dbReference>
<sequence>MEKMIAKHFVPFVLLLCSATIRAAHTSHQPSQNPFEKKQFVLVHGAGHGAWCWYKIATLLTAAGHNVTALDMAASGIDPKQVQQIHSLVNYYEPLIKLMASLQPHDRVILVGHSMGGIPISLAMEWFPHKIAAAVFATAAMPGLAISLATISKEFNRDTDFMDTQYGIDEGSDKPATAMFFGPKFLASSMYQLSPLEDLTLALTLVRWTPLFRDELVLTKEKYGSVPRVFIMCDQDRSIKPDLQSLMINKNPPDEVKVINGSDHMVMFSRTLELFSNLHQIAQKYS</sequence>
<dbReference type="GO" id="GO:0009694">
    <property type="term" value="P:jasmonic acid metabolic process"/>
    <property type="evidence" value="ECO:0007669"/>
    <property type="project" value="TreeGrafter"/>
</dbReference>
<evidence type="ECO:0000256" key="1">
    <source>
        <dbReference type="ARBA" id="ARBA00050104"/>
    </source>
</evidence>
<dbReference type="InterPro" id="IPR045889">
    <property type="entry name" value="MES/HNL"/>
</dbReference>
<gene>
    <name evidence="22" type="ORF">M0R45_015705</name>
</gene>